<evidence type="ECO:0000256" key="1">
    <source>
        <dbReference type="SAM" id="Coils"/>
    </source>
</evidence>
<feature type="coiled-coil region" evidence="1">
    <location>
        <begin position="464"/>
        <end position="491"/>
    </location>
</feature>
<reference evidence="4 5" key="1">
    <citation type="submission" date="2019-04" db="EMBL/GenBank/DDBJ databases">
        <title>Friends and foes A comparative genomics studyof 23 Aspergillus species from section Flavi.</title>
        <authorList>
            <consortium name="DOE Joint Genome Institute"/>
            <person name="Kjaerbolling I."/>
            <person name="Vesth T."/>
            <person name="Frisvad J.C."/>
            <person name="Nybo J.L."/>
            <person name="Theobald S."/>
            <person name="Kildgaard S."/>
            <person name="Isbrandt T."/>
            <person name="Kuo A."/>
            <person name="Sato A."/>
            <person name="Lyhne E.K."/>
            <person name="Kogle M.E."/>
            <person name="Wiebenga A."/>
            <person name="Kun R.S."/>
            <person name="Lubbers R.J."/>
            <person name="Makela M.R."/>
            <person name="Barry K."/>
            <person name="Chovatia M."/>
            <person name="Clum A."/>
            <person name="Daum C."/>
            <person name="Haridas S."/>
            <person name="He G."/>
            <person name="LaButti K."/>
            <person name="Lipzen A."/>
            <person name="Mondo S."/>
            <person name="Riley R."/>
            <person name="Salamov A."/>
            <person name="Simmons B.A."/>
            <person name="Magnuson J.K."/>
            <person name="Henrissat B."/>
            <person name="Mortensen U.H."/>
            <person name="Larsen T.O."/>
            <person name="Devries R.P."/>
            <person name="Grigoriev I.V."/>
            <person name="Machida M."/>
            <person name="Baker S.E."/>
            <person name="Andersen M.R."/>
        </authorList>
    </citation>
    <scope>NUCLEOTIDE SEQUENCE [LARGE SCALE GENOMIC DNA]</scope>
    <source>
        <strain evidence="4 5">IBT 29228</strain>
    </source>
</reference>
<evidence type="ECO:0000256" key="2">
    <source>
        <dbReference type="SAM" id="MobiDB-lite"/>
    </source>
</evidence>
<dbReference type="PANTHER" id="PTHR36681:SF3">
    <property type="entry name" value="NUCLEAR GTPASE, GERMINAL CENTER-ASSOCIATED, TANDEM DUPLICATE 3"/>
    <property type="match status" value="1"/>
</dbReference>
<feature type="region of interest" description="Disordered" evidence="2">
    <location>
        <begin position="96"/>
        <end position="128"/>
    </location>
</feature>
<dbReference type="EMBL" id="ML736154">
    <property type="protein sequence ID" value="KAE8383592.1"/>
    <property type="molecule type" value="Genomic_DNA"/>
</dbReference>
<dbReference type="Pfam" id="PF07693">
    <property type="entry name" value="KAP_NTPase"/>
    <property type="match status" value="1"/>
</dbReference>
<evidence type="ECO:0000259" key="3">
    <source>
        <dbReference type="Pfam" id="PF07693"/>
    </source>
</evidence>
<gene>
    <name evidence="4" type="ORF">BDV26DRAFT_277195</name>
</gene>
<dbReference type="InterPro" id="IPR011646">
    <property type="entry name" value="KAP_P-loop"/>
</dbReference>
<sequence length="676" mass="76593">MDDQAIQLAELHYIAEQIARHVRVCGSQDQPPPCPDFKNMWSCIAPTLRQPYVERAQLLASSATPTGTEAQYGDFLKTLYEKCYAEMTQSVAEDTWFDDDSDDDQTVCSQHGDAEMADTSTPMEHDPREYEDPRIYTLESAVNEGLAVLNKLQEVFESSNVRSADIDWKSQIERTRSISMSEKVVIGLNGNTGAGKSSLINAIVDEENIVTTNCMRASTAVAIELSYNDGKSRYKAQIEFIEFSEWEQELRILFEDLLDSHEDAIQGNLQKNSDAAIAFDKIKAVYPLLELKDVLNTSVEALMEHANVSDLLGGTTVIEENNPRVFSQKVKSYIDSRGRRGRPKKDSKKDHDMKYWPLIRVVRIFLKAPALITGAALYSKRCSAHWIITPINRAVDDKVARDLLGQSFKMQMQMDCCFSNITFVCTKTDEITVSEVQDSLKLRLPSVQKREQRNLKQMHLDAALKLLQKEKERVMDELSLLDDEIEELESCLFSESSLSLSQLTPTKRKRNGDHELGAAASPIAKVPITLPQHASTTETQPTEDSEADKLLGRFRFLKAERKALDAQRREIHQQIQTKKAALKRLQTESDDMQADTLRECIEARNEYSKHEIRRDCARGIRDIDEDQDTLAANYKPKPVRDYRKIEDELPAPEGKHGSWVHATRADRNPPATAPLH</sequence>
<keyword evidence="1" id="KW-0175">Coiled coil</keyword>
<dbReference type="AlphaFoldDB" id="A0A5N7BP56"/>
<keyword evidence="5" id="KW-1185">Reference proteome</keyword>
<evidence type="ECO:0000313" key="5">
    <source>
        <dbReference type="Proteomes" id="UP000326198"/>
    </source>
</evidence>
<name>A0A5N7BP56_9EURO</name>
<feature type="domain" description="KAP NTPase" evidence="3">
    <location>
        <begin position="179"/>
        <end position="249"/>
    </location>
</feature>
<feature type="compositionally biased region" description="Acidic residues" evidence="2">
    <location>
        <begin position="96"/>
        <end position="105"/>
    </location>
</feature>
<evidence type="ECO:0000313" key="4">
    <source>
        <dbReference type="EMBL" id="KAE8383592.1"/>
    </source>
</evidence>
<dbReference type="InterPro" id="IPR027417">
    <property type="entry name" value="P-loop_NTPase"/>
</dbReference>
<feature type="coiled-coil region" evidence="1">
    <location>
        <begin position="568"/>
        <end position="595"/>
    </location>
</feature>
<dbReference type="Proteomes" id="UP000326198">
    <property type="component" value="Unassembled WGS sequence"/>
</dbReference>
<dbReference type="SUPFAM" id="SSF52540">
    <property type="entry name" value="P-loop containing nucleoside triphosphate hydrolases"/>
    <property type="match status" value="1"/>
</dbReference>
<feature type="region of interest" description="Disordered" evidence="2">
    <location>
        <begin position="642"/>
        <end position="676"/>
    </location>
</feature>
<proteinExistence type="predicted"/>
<dbReference type="PANTHER" id="PTHR36681">
    <property type="entry name" value="NUCLEAR GTPASE, GERMINAL CENTER-ASSOCIATED, TANDEM DUPLICATE 3"/>
    <property type="match status" value="1"/>
</dbReference>
<organism evidence="4 5">
    <name type="scientific">Aspergillus bertholletiae</name>
    <dbReference type="NCBI Taxonomy" id="1226010"/>
    <lineage>
        <taxon>Eukaryota</taxon>
        <taxon>Fungi</taxon>
        <taxon>Dikarya</taxon>
        <taxon>Ascomycota</taxon>
        <taxon>Pezizomycotina</taxon>
        <taxon>Eurotiomycetes</taxon>
        <taxon>Eurotiomycetidae</taxon>
        <taxon>Eurotiales</taxon>
        <taxon>Aspergillaceae</taxon>
        <taxon>Aspergillus</taxon>
        <taxon>Aspergillus subgen. Circumdati</taxon>
    </lineage>
</organism>
<accession>A0A5N7BP56</accession>
<protein>
    <recommendedName>
        <fullName evidence="3">KAP NTPase domain-containing protein</fullName>
    </recommendedName>
</protein>
<dbReference type="Gene3D" id="3.40.50.300">
    <property type="entry name" value="P-loop containing nucleotide triphosphate hydrolases"/>
    <property type="match status" value="1"/>
</dbReference>
<dbReference type="OrthoDB" id="4510013at2759"/>